<reference evidence="1 2" key="1">
    <citation type="submission" date="2024-06" db="EMBL/GenBank/DDBJ databases">
        <title>A chromosome level genome sequence of Diviner's sage (Salvia divinorum).</title>
        <authorList>
            <person name="Ford S.A."/>
            <person name="Ro D.-K."/>
            <person name="Ness R.W."/>
            <person name="Phillips M.A."/>
        </authorList>
    </citation>
    <scope>NUCLEOTIDE SEQUENCE [LARGE SCALE GENOMIC DNA]</scope>
    <source>
        <strain evidence="1">SAF-2024a</strain>
        <tissue evidence="1">Leaf</tissue>
    </source>
</reference>
<keyword evidence="2" id="KW-1185">Reference proteome</keyword>
<dbReference type="AlphaFoldDB" id="A0ABD1HUT4"/>
<sequence length="242" mass="26111">MVGNRDNKTISSSTTNQWPQNQIILNDQKSFTQIKQWPISQIQLLIPILSTALAAIPPTPNSATTTTTACLSLATSANPPKIDLPPQPSNHLRNPLFYGLNANPPELQFPFSSFRVSSNDSGFDQINGLRLGFTSKPIQVASSSLFSSAAHNSIPLGSSSFSTASTMTSLLHYEDPGMGKQAKAEGDDRLAWNPNQTLSLNTNPIDQINSFDHSSLVWNTSTSSVGAWFDPSTMGYSVPSLI</sequence>
<dbReference type="EMBL" id="JBEAFC010000004">
    <property type="protein sequence ID" value="KAL1560245.1"/>
    <property type="molecule type" value="Genomic_DNA"/>
</dbReference>
<evidence type="ECO:0000313" key="2">
    <source>
        <dbReference type="Proteomes" id="UP001567538"/>
    </source>
</evidence>
<name>A0ABD1HUT4_SALDI</name>
<accession>A0ABD1HUT4</accession>
<comment type="caution">
    <text evidence="1">The sequence shown here is derived from an EMBL/GenBank/DDBJ whole genome shotgun (WGS) entry which is preliminary data.</text>
</comment>
<evidence type="ECO:0000313" key="1">
    <source>
        <dbReference type="EMBL" id="KAL1560245.1"/>
    </source>
</evidence>
<proteinExistence type="predicted"/>
<protein>
    <submittedName>
        <fullName evidence="1">Dof zinc finger protein DOF1.4-like</fullName>
    </submittedName>
</protein>
<dbReference type="Proteomes" id="UP001567538">
    <property type="component" value="Unassembled WGS sequence"/>
</dbReference>
<organism evidence="1 2">
    <name type="scientific">Salvia divinorum</name>
    <name type="common">Maria pastora</name>
    <name type="synonym">Diviner's sage</name>
    <dbReference type="NCBI Taxonomy" id="28513"/>
    <lineage>
        <taxon>Eukaryota</taxon>
        <taxon>Viridiplantae</taxon>
        <taxon>Streptophyta</taxon>
        <taxon>Embryophyta</taxon>
        <taxon>Tracheophyta</taxon>
        <taxon>Spermatophyta</taxon>
        <taxon>Magnoliopsida</taxon>
        <taxon>eudicotyledons</taxon>
        <taxon>Gunneridae</taxon>
        <taxon>Pentapetalae</taxon>
        <taxon>asterids</taxon>
        <taxon>lamiids</taxon>
        <taxon>Lamiales</taxon>
        <taxon>Lamiaceae</taxon>
        <taxon>Nepetoideae</taxon>
        <taxon>Mentheae</taxon>
        <taxon>Salviinae</taxon>
        <taxon>Salvia</taxon>
        <taxon>Salvia subgen. Calosphace</taxon>
    </lineage>
</organism>
<gene>
    <name evidence="1" type="ORF">AAHA92_10484</name>
</gene>